<sequence length="654" mass="70137">MRASFVLAAATLISSVYAGGFSSSCTSCRLGSSNTRYGCLCTNNAGKEIYNIVDLNECMVNLSGQLSPRAHGGFGASCQPDGQNDQYTPCWTCGGSTDKSCPDLNSFLSNQNGALVCDVMAVAYYNGRVHTVAKDSAEAFIVEDGKFVAVGTTKDILHTAASNDLVTFDLRGRFVMPGIHDAHVHLLSAGIAYLSGVSLAGDTTVENIAERLRDGQCMCAYQHAYQDWVVGNTFAIPEFDRSSLDRDFPDTPVIVQGGAGHSAYLNTAGLIKAGYDVQSEPDVPGAQFRRRPDGSLTGEMAELAMNKAMLAKGNPNLEHVKRAIKAAVHRLHRAGVTSCQEAGTNSVILDALRELDSSNSLRMDVAAHSVYAPEFLANERQSSLKALIERAPGLATQHVRTNFVKILLDGVPLPPVFSSAGLDEEGRVDRTKILVDDVVEAVQRFDERGLTVKIHATGHGSTRLALDAIEAARAGSDKHIKHEIAHCSGVHPDDLERFSTQNVTAELSPAIFFDHPVTAASNGAMNWDFAAFFKVRAQPITVGSDWGSRGDPCLLPTVHHVARRVGEWAVLGGSSSQTKEKAGAELVLEILTKNGATAVGLDEVSGSIEVGKRANFIMLDRDIVGDEQSVADFANVKVLKTWFEGELVWDAETD</sequence>
<evidence type="ECO:0008006" key="6">
    <source>
        <dbReference type="Google" id="ProtNLM"/>
    </source>
</evidence>
<keyword evidence="1" id="KW-0732">Signal</keyword>
<feature type="signal peptide" evidence="1">
    <location>
        <begin position="1"/>
        <end position="18"/>
    </location>
</feature>
<dbReference type="Gene3D" id="3.10.310.70">
    <property type="match status" value="1"/>
</dbReference>
<dbReference type="GO" id="GO:0016810">
    <property type="term" value="F:hydrolase activity, acting on carbon-nitrogen (but not peptide) bonds"/>
    <property type="evidence" value="ECO:0007669"/>
    <property type="project" value="InterPro"/>
</dbReference>
<dbReference type="Pfam" id="PF08881">
    <property type="entry name" value="CVNH"/>
    <property type="match status" value="1"/>
</dbReference>
<gene>
    <name evidence="4" type="ORF">TRUGW13939_11854</name>
</gene>
<dbReference type="InterPro" id="IPR011059">
    <property type="entry name" value="Metal-dep_hydrolase_composite"/>
</dbReference>
<accession>A0A7H8RF61</accession>
<evidence type="ECO:0000313" key="4">
    <source>
        <dbReference type="EMBL" id="QKX64678.1"/>
    </source>
</evidence>
<dbReference type="Gene3D" id="3.20.20.140">
    <property type="entry name" value="Metal-dependent hydrolases"/>
    <property type="match status" value="1"/>
</dbReference>
<evidence type="ECO:0000313" key="5">
    <source>
        <dbReference type="Proteomes" id="UP000509510"/>
    </source>
</evidence>
<dbReference type="Gene3D" id="2.30.60.10">
    <property type="entry name" value="Cyanovirin-N"/>
    <property type="match status" value="1"/>
</dbReference>
<dbReference type="InterPro" id="IPR036673">
    <property type="entry name" value="Cyanovirin-N_sf"/>
</dbReference>
<name>A0A7H8RF61_TALRU</name>
<dbReference type="GeneID" id="55999330"/>
<dbReference type="PANTHER" id="PTHR22642:SF2">
    <property type="entry name" value="PROTEIN LONG AFTER FAR-RED 3"/>
    <property type="match status" value="1"/>
</dbReference>
<dbReference type="KEGG" id="trg:TRUGW13939_11854"/>
<protein>
    <recommendedName>
        <fullName evidence="6">Amidohydrolase 3 domain-containing protein</fullName>
    </recommendedName>
</protein>
<dbReference type="Proteomes" id="UP000509510">
    <property type="component" value="Chromosome VI"/>
</dbReference>
<organism evidence="4 5">
    <name type="scientific">Talaromyces rugulosus</name>
    <name type="common">Penicillium rugulosum</name>
    <dbReference type="NCBI Taxonomy" id="121627"/>
    <lineage>
        <taxon>Eukaryota</taxon>
        <taxon>Fungi</taxon>
        <taxon>Dikarya</taxon>
        <taxon>Ascomycota</taxon>
        <taxon>Pezizomycotina</taxon>
        <taxon>Eurotiomycetes</taxon>
        <taxon>Eurotiomycetidae</taxon>
        <taxon>Eurotiales</taxon>
        <taxon>Trichocomaceae</taxon>
        <taxon>Talaromyces</taxon>
        <taxon>Talaromyces sect. Islandici</taxon>
    </lineage>
</organism>
<dbReference type="RefSeq" id="XP_035350851.1">
    <property type="nucleotide sequence ID" value="XM_035494958.1"/>
</dbReference>
<evidence type="ECO:0000256" key="1">
    <source>
        <dbReference type="SAM" id="SignalP"/>
    </source>
</evidence>
<dbReference type="InterPro" id="IPR013108">
    <property type="entry name" value="Amidohydro_3"/>
</dbReference>
<feature type="domain" description="Cyanovirin-N" evidence="3">
    <location>
        <begin position="21"/>
        <end position="116"/>
    </location>
</feature>
<feature type="domain" description="Amidohydrolase 3" evidence="2">
    <location>
        <begin position="167"/>
        <end position="648"/>
    </location>
</feature>
<dbReference type="PANTHER" id="PTHR22642">
    <property type="entry name" value="IMIDAZOLONEPROPIONASE"/>
    <property type="match status" value="1"/>
</dbReference>
<evidence type="ECO:0000259" key="2">
    <source>
        <dbReference type="Pfam" id="PF07969"/>
    </source>
</evidence>
<dbReference type="Pfam" id="PF07969">
    <property type="entry name" value="Amidohydro_3"/>
    <property type="match status" value="1"/>
</dbReference>
<feature type="chain" id="PRO_5029016376" description="Amidohydrolase 3 domain-containing protein" evidence="1">
    <location>
        <begin position="19"/>
        <end position="654"/>
    </location>
</feature>
<dbReference type="AlphaFoldDB" id="A0A7H8RF61"/>
<dbReference type="InterPro" id="IPR032466">
    <property type="entry name" value="Metal_Hydrolase"/>
</dbReference>
<dbReference type="EMBL" id="CP055903">
    <property type="protein sequence ID" value="QKX64678.1"/>
    <property type="molecule type" value="Genomic_DNA"/>
</dbReference>
<dbReference type="OrthoDB" id="194468at2759"/>
<reference evidence="5" key="1">
    <citation type="submission" date="2020-06" db="EMBL/GenBank/DDBJ databases">
        <title>A chromosome-scale genome assembly of Talaromyces rugulosus W13939.</title>
        <authorList>
            <person name="Wang B."/>
            <person name="Guo L."/>
            <person name="Ye K."/>
            <person name="Wang L."/>
        </authorList>
    </citation>
    <scope>NUCLEOTIDE SEQUENCE [LARGE SCALE GENOMIC DNA]</scope>
    <source>
        <strain evidence="5">W13939</strain>
    </source>
</reference>
<dbReference type="SUPFAM" id="SSF51322">
    <property type="entry name" value="Cyanovirin-N"/>
    <property type="match status" value="1"/>
</dbReference>
<proteinExistence type="predicted"/>
<dbReference type="InterPro" id="IPR011058">
    <property type="entry name" value="Cyanovirin-N"/>
</dbReference>
<evidence type="ECO:0000259" key="3">
    <source>
        <dbReference type="Pfam" id="PF08881"/>
    </source>
</evidence>
<dbReference type="SUPFAM" id="SSF51338">
    <property type="entry name" value="Composite domain of metallo-dependent hydrolases"/>
    <property type="match status" value="1"/>
</dbReference>
<dbReference type="PROSITE" id="PS51257">
    <property type="entry name" value="PROKAR_LIPOPROTEIN"/>
    <property type="match status" value="1"/>
</dbReference>
<keyword evidence="5" id="KW-1185">Reference proteome</keyword>
<dbReference type="Gene3D" id="2.30.40.10">
    <property type="entry name" value="Urease, subunit C, domain 1"/>
    <property type="match status" value="1"/>
</dbReference>
<dbReference type="SUPFAM" id="SSF51556">
    <property type="entry name" value="Metallo-dependent hydrolases"/>
    <property type="match status" value="1"/>
</dbReference>